<evidence type="ECO:0000256" key="1">
    <source>
        <dbReference type="SAM" id="SignalP"/>
    </source>
</evidence>
<gene>
    <name evidence="2" type="ORF">QQ002_11915</name>
    <name evidence="3" type="ORF">QQX10_06835</name>
</gene>
<keyword evidence="1" id="KW-0732">Signal</keyword>
<protein>
    <submittedName>
        <fullName evidence="3">Neutral zinc metallopeptidase</fullName>
    </submittedName>
</protein>
<feature type="signal peptide" evidence="1">
    <location>
        <begin position="1"/>
        <end position="24"/>
    </location>
</feature>
<dbReference type="InterPro" id="IPR007343">
    <property type="entry name" value="Uncharacterised_pept_Zn_put"/>
</dbReference>
<dbReference type="Pfam" id="PF04228">
    <property type="entry name" value="Zn_peptidase"/>
    <property type="match status" value="1"/>
</dbReference>
<keyword evidence="4" id="KW-1185">Reference proteome</keyword>
<sequence>MRVTAWTLPAAAALLLAACSGGPADDDAPGTEAVTRDTVDALDTFWTARVPDYTSPTVDLYREADLPLAANACEIPPELYIDNSFYCGADRSIALNLDLLEGLSDSQDSPGPAMLVAAHEWAHHVSLLEGLEARIDVGEELQADCRAGIFVGAVEDGGYTVSVSPEDVDAMLSSLVDLSYLDETGWFDAGAHGDPFARTQALWIGYETGSEDFCDAYIAMEDRVAEADFDDFSVSFLPSMTIVNEATSRDGYPFARAASDYFEDLTVVAYEVPASSQDAVDVFHAVVDEEFTGDGITVLDDVAAREVEEWRGATAVSARYAQVYGGDPYHGMLLVVTEGQGKAALLDVYVPGEAPAVEDESGWRYLEQATDALLRGVDP</sequence>
<dbReference type="Proteomes" id="UP001172756">
    <property type="component" value="Unassembled WGS sequence"/>
</dbReference>
<accession>A0AAW7M9C8</accession>
<reference evidence="3" key="1">
    <citation type="submission" date="2023-06" db="EMBL/GenBank/DDBJ databases">
        <title>Sysu t00039.</title>
        <authorList>
            <person name="Gao L."/>
            <person name="Fang B.-Z."/>
            <person name="Li W.-J."/>
        </authorList>
    </citation>
    <scope>NUCLEOTIDE SEQUENCE</scope>
    <source>
        <strain evidence="3">SYSU T00039</strain>
    </source>
</reference>
<dbReference type="RefSeq" id="WP_301119320.1">
    <property type="nucleotide sequence ID" value="NZ_JAUHPX010000003.1"/>
</dbReference>
<evidence type="ECO:0000313" key="5">
    <source>
        <dbReference type="Proteomes" id="UP001172756"/>
    </source>
</evidence>
<feature type="chain" id="PRO_5044718369" evidence="1">
    <location>
        <begin position="25"/>
        <end position="379"/>
    </location>
</feature>
<evidence type="ECO:0000313" key="2">
    <source>
        <dbReference type="EMBL" id="MDN4484248.1"/>
    </source>
</evidence>
<organism evidence="3 4">
    <name type="scientific">Demequina lignilytica</name>
    <dbReference type="NCBI Taxonomy" id="3051663"/>
    <lineage>
        <taxon>Bacteria</taxon>
        <taxon>Bacillati</taxon>
        <taxon>Actinomycetota</taxon>
        <taxon>Actinomycetes</taxon>
        <taxon>Micrococcales</taxon>
        <taxon>Demequinaceae</taxon>
        <taxon>Demequina</taxon>
    </lineage>
</organism>
<evidence type="ECO:0000313" key="3">
    <source>
        <dbReference type="EMBL" id="MDN4487882.1"/>
    </source>
</evidence>
<dbReference type="EMBL" id="JAUHPX010000003">
    <property type="protein sequence ID" value="MDN4487882.1"/>
    <property type="molecule type" value="Genomic_DNA"/>
</dbReference>
<dbReference type="AlphaFoldDB" id="A0AAW7M9C8"/>
<evidence type="ECO:0000313" key="4">
    <source>
        <dbReference type="Proteomes" id="UP001172737"/>
    </source>
</evidence>
<dbReference type="EMBL" id="JAUHQB010000010">
    <property type="protein sequence ID" value="MDN4484248.1"/>
    <property type="molecule type" value="Genomic_DNA"/>
</dbReference>
<dbReference type="Proteomes" id="UP001172737">
    <property type="component" value="Unassembled WGS sequence"/>
</dbReference>
<comment type="caution">
    <text evidence="3">The sequence shown here is derived from an EMBL/GenBank/DDBJ whole genome shotgun (WGS) entry which is preliminary data.</text>
</comment>
<name>A0AAW7M9C8_9MICO</name>
<proteinExistence type="predicted"/>
<dbReference type="PROSITE" id="PS51257">
    <property type="entry name" value="PROKAR_LIPOPROTEIN"/>
    <property type="match status" value="1"/>
</dbReference>
<reference evidence="2 5" key="2">
    <citation type="submission" date="2023-06" db="EMBL/GenBank/DDBJ databases">
        <title>SYSU T0a273.</title>
        <authorList>
            <person name="Gao L."/>
            <person name="Fang B.-Z."/>
            <person name="Li W.-J."/>
        </authorList>
    </citation>
    <scope>NUCLEOTIDE SEQUENCE [LARGE SCALE GENOMIC DNA]</scope>
    <source>
        <strain evidence="2 5">SYSU T0a273</strain>
    </source>
</reference>